<dbReference type="Pfam" id="PF12146">
    <property type="entry name" value="Hydrolase_4"/>
    <property type="match status" value="1"/>
</dbReference>
<dbReference type="STRING" id="214095.RU97_GL000333"/>
<proteinExistence type="predicted"/>
<dbReference type="Gene3D" id="3.40.50.1820">
    <property type="entry name" value="alpha/beta hydrolase"/>
    <property type="match status" value="1"/>
</dbReference>
<evidence type="ECO:0000259" key="1">
    <source>
        <dbReference type="Pfam" id="PF12146"/>
    </source>
</evidence>
<dbReference type="EMBL" id="JXKH01000001">
    <property type="protein sequence ID" value="OJG20100.1"/>
    <property type="molecule type" value="Genomic_DNA"/>
</dbReference>
<name>A0A1L8RJZ7_9ENTE</name>
<dbReference type="PANTHER" id="PTHR43358">
    <property type="entry name" value="ALPHA/BETA-HYDROLASE"/>
    <property type="match status" value="1"/>
</dbReference>
<dbReference type="AlphaFoldDB" id="A0A1L8RJZ7"/>
<evidence type="ECO:0000313" key="3">
    <source>
        <dbReference type="Proteomes" id="UP000181884"/>
    </source>
</evidence>
<feature type="domain" description="Serine aminopeptidase S33" evidence="1">
    <location>
        <begin position="95"/>
        <end position="207"/>
    </location>
</feature>
<dbReference type="InterPro" id="IPR052920">
    <property type="entry name" value="DNA-binding_regulatory"/>
</dbReference>
<dbReference type="InterPro" id="IPR029058">
    <property type="entry name" value="AB_hydrolase_fold"/>
</dbReference>
<sequence length="318" mass="35604">MLIGFIILLGALIVGLHVYAGHFFAHAALERDHPWYKEMGHKKMNPSVYEAGDQKIAAIEAMQQEQGAAFWETGVDLTIEESGQLVARVFRHPEKRPWVICVHGYRSNGKRDMAYPGYEWYRRGYQVLIPDLRAHGRSSGKIIGMGWNDRQDLIAWLAVIRKEDPEAQVILYGGSMGASTVMMAAGESLPTVSLVIADCGYTSVYEEFYTMLKQALKLPPTTILWAADPFIRQLAGFSLKEASAVRKLHHYQGPLMVIHGTGDHFVPVEFAYQVVAASQGPKELHIVAEAPHLSAISYDPAYFDRIEQFIRLYGTPTP</sequence>
<dbReference type="RefSeq" id="WP_067392098.1">
    <property type="nucleotide sequence ID" value="NZ_JXKH01000001.1"/>
</dbReference>
<accession>A0A1L8RJZ7</accession>
<dbReference type="Proteomes" id="UP000181884">
    <property type="component" value="Unassembled WGS sequence"/>
</dbReference>
<dbReference type="PANTHER" id="PTHR43358:SF4">
    <property type="entry name" value="ALPHA_BETA HYDROLASE FOLD-1 DOMAIN-CONTAINING PROTEIN"/>
    <property type="match status" value="1"/>
</dbReference>
<dbReference type="InterPro" id="IPR022742">
    <property type="entry name" value="Hydrolase_4"/>
</dbReference>
<organism evidence="2 3">
    <name type="scientific">Enterococcus canis</name>
    <dbReference type="NCBI Taxonomy" id="214095"/>
    <lineage>
        <taxon>Bacteria</taxon>
        <taxon>Bacillati</taxon>
        <taxon>Bacillota</taxon>
        <taxon>Bacilli</taxon>
        <taxon>Lactobacillales</taxon>
        <taxon>Enterococcaceae</taxon>
        <taxon>Enterococcus</taxon>
    </lineage>
</organism>
<gene>
    <name evidence="2" type="ORF">RU97_GL000333</name>
</gene>
<dbReference type="SUPFAM" id="SSF53474">
    <property type="entry name" value="alpha/beta-Hydrolases"/>
    <property type="match status" value="1"/>
</dbReference>
<keyword evidence="3" id="KW-1185">Reference proteome</keyword>
<evidence type="ECO:0000313" key="2">
    <source>
        <dbReference type="EMBL" id="OJG20100.1"/>
    </source>
</evidence>
<reference evidence="2 3" key="1">
    <citation type="submission" date="2014-12" db="EMBL/GenBank/DDBJ databases">
        <title>Draft genome sequences of 29 type strains of Enterococci.</title>
        <authorList>
            <person name="Zhong Z."/>
            <person name="Sun Z."/>
            <person name="Liu W."/>
            <person name="Zhang W."/>
            <person name="Zhang H."/>
        </authorList>
    </citation>
    <scope>NUCLEOTIDE SEQUENCE [LARGE SCALE GENOMIC DNA]</scope>
    <source>
        <strain evidence="2 3">DSM 17029</strain>
    </source>
</reference>
<comment type="caution">
    <text evidence="2">The sequence shown here is derived from an EMBL/GenBank/DDBJ whole genome shotgun (WGS) entry which is preliminary data.</text>
</comment>
<protein>
    <recommendedName>
        <fullName evidence="1">Serine aminopeptidase S33 domain-containing protein</fullName>
    </recommendedName>
</protein>